<evidence type="ECO:0000256" key="1">
    <source>
        <dbReference type="ARBA" id="ARBA00005964"/>
    </source>
</evidence>
<feature type="domain" description="Carboxylesterase type B" evidence="4">
    <location>
        <begin position="34"/>
        <end position="541"/>
    </location>
</feature>
<dbReference type="STRING" id="1093900.A0A507ARF2"/>
<dbReference type="EMBL" id="SKBQ01000058">
    <property type="protein sequence ID" value="TPX10383.1"/>
    <property type="molecule type" value="Genomic_DNA"/>
</dbReference>
<reference evidence="5 6" key="1">
    <citation type="submission" date="2019-06" db="EMBL/GenBank/DDBJ databases">
        <title>Draft genome sequence of the filamentous fungus Phialemoniopsis curvata isolated from diesel fuel.</title>
        <authorList>
            <person name="Varaljay V.A."/>
            <person name="Lyon W.J."/>
            <person name="Crouch A.L."/>
            <person name="Drake C.E."/>
            <person name="Hollomon J.M."/>
            <person name="Nadeau L.J."/>
            <person name="Nunn H.S."/>
            <person name="Stevenson B.S."/>
            <person name="Bojanowski C.L."/>
            <person name="Crookes-Goodson W.J."/>
        </authorList>
    </citation>
    <scope>NUCLEOTIDE SEQUENCE [LARGE SCALE GENOMIC DNA]</scope>
    <source>
        <strain evidence="5 6">D216</strain>
    </source>
</reference>
<proteinExistence type="inferred from homology"/>
<dbReference type="InterPro" id="IPR019819">
    <property type="entry name" value="Carboxylesterase_B_CS"/>
</dbReference>
<keyword evidence="6" id="KW-1185">Reference proteome</keyword>
<accession>A0A507ARF2</accession>
<comment type="similarity">
    <text evidence="1 3">Belongs to the type-B carboxylesterase/lipase family.</text>
</comment>
<gene>
    <name evidence="5" type="ORF">E0L32_008602</name>
</gene>
<protein>
    <recommendedName>
        <fullName evidence="3">Carboxylic ester hydrolase</fullName>
        <ecNumber evidence="3">3.1.1.-</ecNumber>
    </recommendedName>
</protein>
<dbReference type="Proteomes" id="UP000319257">
    <property type="component" value="Unassembled WGS sequence"/>
</dbReference>
<evidence type="ECO:0000313" key="6">
    <source>
        <dbReference type="Proteomes" id="UP000319257"/>
    </source>
</evidence>
<feature type="signal peptide" evidence="3">
    <location>
        <begin position="1"/>
        <end position="19"/>
    </location>
</feature>
<keyword evidence="3" id="KW-0732">Signal</keyword>
<dbReference type="SUPFAM" id="SSF53474">
    <property type="entry name" value="alpha/beta-Hydrolases"/>
    <property type="match status" value="1"/>
</dbReference>
<name>A0A507ARF2_9PEZI</name>
<organism evidence="5 6">
    <name type="scientific">Thyridium curvatum</name>
    <dbReference type="NCBI Taxonomy" id="1093900"/>
    <lineage>
        <taxon>Eukaryota</taxon>
        <taxon>Fungi</taxon>
        <taxon>Dikarya</taxon>
        <taxon>Ascomycota</taxon>
        <taxon>Pezizomycotina</taxon>
        <taxon>Sordariomycetes</taxon>
        <taxon>Sordariomycetidae</taxon>
        <taxon>Thyridiales</taxon>
        <taxon>Thyridiaceae</taxon>
        <taxon>Thyridium</taxon>
    </lineage>
</organism>
<dbReference type="InterPro" id="IPR002018">
    <property type="entry name" value="CarbesteraseB"/>
</dbReference>
<dbReference type="RefSeq" id="XP_030992094.1">
    <property type="nucleotide sequence ID" value="XM_031143475.1"/>
</dbReference>
<dbReference type="InterPro" id="IPR019826">
    <property type="entry name" value="Carboxylesterase_B_AS"/>
</dbReference>
<dbReference type="PROSITE" id="PS00941">
    <property type="entry name" value="CARBOXYLESTERASE_B_2"/>
    <property type="match status" value="1"/>
</dbReference>
<dbReference type="PANTHER" id="PTHR43918:SF4">
    <property type="entry name" value="CARBOXYLIC ESTER HYDROLASE"/>
    <property type="match status" value="1"/>
</dbReference>
<comment type="caution">
    <text evidence="5">The sequence shown here is derived from an EMBL/GenBank/DDBJ whole genome shotgun (WGS) entry which is preliminary data.</text>
</comment>
<evidence type="ECO:0000256" key="2">
    <source>
        <dbReference type="ARBA" id="ARBA00022801"/>
    </source>
</evidence>
<dbReference type="InterPro" id="IPR029058">
    <property type="entry name" value="AB_hydrolase_fold"/>
</dbReference>
<evidence type="ECO:0000259" key="4">
    <source>
        <dbReference type="Pfam" id="PF00135"/>
    </source>
</evidence>
<sequence>MIVVSLAAALLLGATSVLGAITPLLNERGKGNAPRVTVRNGSYYGLSLPNYGQDTFLGIPYAQPPVGDLRFRVPQSLNSTWVDAKNATQYSPQCIGYGSDNWVLGNYVSEDCLTLNVVRPRGLSPDAKLPVAVWIHGGGFFMGGGSDPRYNLSFIVQESVAAQQPIVGVTLNYRLAEWGFLYGKELKAAGASNLGIRDQRLALHWIQENIAAFGGDPSKVTIWGESAGGMSVAIHLYAYGGRDDGLFRAAISESGAASGSSGGNTSSWQPAYDAIVNATNCTSAPDTLACLRTIPTAQLSAVFNSSVTASVRTWPVIDGDIITQSGTDALRKDAFVKVPYLIGTNFDEGTAFSKKGINTTEQFLEAVKSNGFDDAEALTIAALYPDIPQIGIPATLKGRPPPSLVGFFGYQFKRSAAYNGDLTMQAPRRVTNQAWARNNVSSWSYHFDVVPNGVPPIIGATHFQEVAFVFYNIKGQGYENAVAVNPFANMPPTYPQLARMMSRFWISFIYELNPNKCEATEVFWPEYTLDNPENLVFDTNVSTLAYPEPDFYRAEGIAYLSERLDMASGF</sequence>
<dbReference type="OrthoDB" id="408631at2759"/>
<dbReference type="GeneID" id="41976049"/>
<dbReference type="AlphaFoldDB" id="A0A507ARF2"/>
<dbReference type="InterPro" id="IPR050654">
    <property type="entry name" value="AChE-related_enzymes"/>
</dbReference>
<dbReference type="InParanoid" id="A0A507ARF2"/>
<dbReference type="PANTHER" id="PTHR43918">
    <property type="entry name" value="ACETYLCHOLINESTERASE"/>
    <property type="match status" value="1"/>
</dbReference>
<dbReference type="EC" id="3.1.1.-" evidence="3"/>
<dbReference type="PROSITE" id="PS00122">
    <property type="entry name" value="CARBOXYLESTERASE_B_1"/>
    <property type="match status" value="1"/>
</dbReference>
<keyword evidence="2 3" id="KW-0378">Hydrolase</keyword>
<evidence type="ECO:0000313" key="5">
    <source>
        <dbReference type="EMBL" id="TPX10383.1"/>
    </source>
</evidence>
<feature type="chain" id="PRO_5021509205" description="Carboxylic ester hydrolase" evidence="3">
    <location>
        <begin position="20"/>
        <end position="570"/>
    </location>
</feature>
<dbReference type="Gene3D" id="3.40.50.1820">
    <property type="entry name" value="alpha/beta hydrolase"/>
    <property type="match status" value="1"/>
</dbReference>
<evidence type="ECO:0000256" key="3">
    <source>
        <dbReference type="RuleBase" id="RU361235"/>
    </source>
</evidence>
<dbReference type="GO" id="GO:0052689">
    <property type="term" value="F:carboxylic ester hydrolase activity"/>
    <property type="evidence" value="ECO:0007669"/>
    <property type="project" value="TreeGrafter"/>
</dbReference>
<dbReference type="Pfam" id="PF00135">
    <property type="entry name" value="COesterase"/>
    <property type="match status" value="1"/>
</dbReference>